<evidence type="ECO:0000313" key="3">
    <source>
        <dbReference type="Proteomes" id="UP000001551"/>
    </source>
</evidence>
<protein>
    <recommendedName>
        <fullName evidence="4">DUF1453 domain-containing protein</fullName>
    </recommendedName>
</protein>
<dbReference type="EMBL" id="CP002400">
    <property type="protein sequence ID" value="ADU25950.1"/>
    <property type="molecule type" value="Genomic_DNA"/>
</dbReference>
<gene>
    <name evidence="2" type="ordered locus">Ethha_0365</name>
</gene>
<evidence type="ECO:0000313" key="2">
    <source>
        <dbReference type="EMBL" id="ADU25950.1"/>
    </source>
</evidence>
<feature type="transmembrane region" description="Helical" evidence="1">
    <location>
        <begin position="126"/>
        <end position="147"/>
    </location>
</feature>
<keyword evidence="1" id="KW-0472">Membrane</keyword>
<feature type="transmembrane region" description="Helical" evidence="1">
    <location>
        <begin position="6"/>
        <end position="22"/>
    </location>
</feature>
<dbReference type="Proteomes" id="UP000001551">
    <property type="component" value="Chromosome"/>
</dbReference>
<keyword evidence="3" id="KW-1185">Reference proteome</keyword>
<accession>E6U818</accession>
<feature type="transmembrane region" description="Helical" evidence="1">
    <location>
        <begin position="100"/>
        <end position="120"/>
    </location>
</feature>
<reference evidence="2 3" key="1">
    <citation type="submission" date="2010-12" db="EMBL/GenBank/DDBJ databases">
        <title>Complete sequence of Ethanoligenens harbinense YUAN-3.</title>
        <authorList>
            <person name="Lucas S."/>
            <person name="Copeland A."/>
            <person name="Lapidus A."/>
            <person name="Cheng J.-F."/>
            <person name="Bruce D."/>
            <person name="Goodwin L."/>
            <person name="Pitluck S."/>
            <person name="Chertkov O."/>
            <person name="Misra M."/>
            <person name="Detter J.C."/>
            <person name="Han C."/>
            <person name="Tapia R."/>
            <person name="Land M."/>
            <person name="Hauser L."/>
            <person name="Jeffries C."/>
            <person name="Kyrpides N."/>
            <person name="Ivanova N."/>
            <person name="Mikhailova N."/>
            <person name="Wang A."/>
            <person name="Mouttaki H."/>
            <person name="He Z."/>
            <person name="Zhou J."/>
            <person name="Hemme C.L."/>
            <person name="Woyke T."/>
        </authorList>
    </citation>
    <scope>NUCLEOTIDE SEQUENCE [LARGE SCALE GENOMIC DNA]</scope>
    <source>
        <strain evidence="3">DSM 18485 / JCM 12961 / CGMCC 1.5033 / YUAN-3</strain>
    </source>
</reference>
<organism evidence="2 3">
    <name type="scientific">Ethanoligenens harbinense (strain DSM 18485 / JCM 12961 / CGMCC 1.5033 / YUAN-3)</name>
    <dbReference type="NCBI Taxonomy" id="663278"/>
    <lineage>
        <taxon>Bacteria</taxon>
        <taxon>Bacillati</taxon>
        <taxon>Bacillota</taxon>
        <taxon>Clostridia</taxon>
        <taxon>Eubacteriales</taxon>
        <taxon>Oscillospiraceae</taxon>
        <taxon>Ethanoligenens</taxon>
    </lineage>
</organism>
<dbReference type="KEGG" id="eha:Ethha_0365"/>
<name>E6U818_ETHHY</name>
<keyword evidence="1" id="KW-0812">Transmembrane</keyword>
<feature type="transmembrane region" description="Helical" evidence="1">
    <location>
        <begin position="58"/>
        <end position="80"/>
    </location>
</feature>
<evidence type="ECO:0000256" key="1">
    <source>
        <dbReference type="SAM" id="Phobius"/>
    </source>
</evidence>
<dbReference type="eggNOG" id="ENOG502ZWFD">
    <property type="taxonomic scope" value="Bacteria"/>
</dbReference>
<evidence type="ECO:0008006" key="4">
    <source>
        <dbReference type="Google" id="ProtNLM"/>
    </source>
</evidence>
<dbReference type="AlphaFoldDB" id="E6U818"/>
<proteinExistence type="predicted"/>
<dbReference type="HOGENOM" id="CLU_1675246_0_0_9"/>
<sequence>MNPQIFIAISLFVIILMFLSVARGKVKRFNLVLIWLVPVLFLSVTSDAFLQFPAPAPAMQVAIALATIVGGCAGFGIGLLRGKSMRFGVDARGVFYRNSYASVAFYAAVILIKLSVQLFFVGMPFASLLSLSLLAVSCGSIFGRRIFITYKALQLAK</sequence>
<feature type="transmembrane region" description="Helical" evidence="1">
    <location>
        <begin position="29"/>
        <end position="52"/>
    </location>
</feature>
<keyword evidence="1" id="KW-1133">Transmembrane helix</keyword>
<dbReference type="RefSeq" id="WP_013484331.1">
    <property type="nucleotide sequence ID" value="NC_014828.1"/>
</dbReference>